<keyword evidence="1" id="KW-0805">Transcription regulation</keyword>
<dbReference type="InterPro" id="IPR036271">
    <property type="entry name" value="Tet_transcr_reg_TetR-rel_C_sf"/>
</dbReference>
<keyword evidence="7" id="KW-1185">Reference proteome</keyword>
<feature type="domain" description="HTH tetR-type" evidence="5">
    <location>
        <begin position="9"/>
        <end position="69"/>
    </location>
</feature>
<protein>
    <submittedName>
        <fullName evidence="6">TetR/AcrR family transcriptional regulator</fullName>
    </submittedName>
</protein>
<evidence type="ECO:0000256" key="2">
    <source>
        <dbReference type="ARBA" id="ARBA00023125"/>
    </source>
</evidence>
<dbReference type="PANTHER" id="PTHR47506">
    <property type="entry name" value="TRANSCRIPTIONAL REGULATORY PROTEIN"/>
    <property type="match status" value="1"/>
</dbReference>
<dbReference type="RefSeq" id="WP_149327340.1">
    <property type="nucleotide sequence ID" value="NZ_VTPY01000002.1"/>
</dbReference>
<dbReference type="InterPro" id="IPR009057">
    <property type="entry name" value="Homeodomain-like_sf"/>
</dbReference>
<dbReference type="SUPFAM" id="SSF48498">
    <property type="entry name" value="Tetracyclin repressor-like, C-terminal domain"/>
    <property type="match status" value="1"/>
</dbReference>
<dbReference type="Gene3D" id="1.10.357.10">
    <property type="entry name" value="Tetracycline Repressor, domain 2"/>
    <property type="match status" value="1"/>
</dbReference>
<dbReference type="GO" id="GO:0003677">
    <property type="term" value="F:DNA binding"/>
    <property type="evidence" value="ECO:0007669"/>
    <property type="project" value="UniProtKB-UniRule"/>
</dbReference>
<dbReference type="AlphaFoldDB" id="A0A7V7G2D1"/>
<evidence type="ECO:0000256" key="4">
    <source>
        <dbReference type="PROSITE-ProRule" id="PRU00335"/>
    </source>
</evidence>
<dbReference type="SUPFAM" id="SSF46689">
    <property type="entry name" value="Homeodomain-like"/>
    <property type="match status" value="1"/>
</dbReference>
<evidence type="ECO:0000313" key="6">
    <source>
        <dbReference type="EMBL" id="KAA0013802.1"/>
    </source>
</evidence>
<organism evidence="6 7">
    <name type="scientific">Billgrantia pellis</name>
    <dbReference type="NCBI Taxonomy" id="2606936"/>
    <lineage>
        <taxon>Bacteria</taxon>
        <taxon>Pseudomonadati</taxon>
        <taxon>Pseudomonadota</taxon>
        <taxon>Gammaproteobacteria</taxon>
        <taxon>Oceanospirillales</taxon>
        <taxon>Halomonadaceae</taxon>
        <taxon>Billgrantia</taxon>
    </lineage>
</organism>
<feature type="DNA-binding region" description="H-T-H motif" evidence="4">
    <location>
        <begin position="32"/>
        <end position="51"/>
    </location>
</feature>
<keyword evidence="2 4" id="KW-0238">DNA-binding</keyword>
<dbReference type="PANTHER" id="PTHR47506:SF7">
    <property type="entry name" value="TRANSCRIPTIONAL REGULATORY PROTEIN"/>
    <property type="match status" value="1"/>
</dbReference>
<dbReference type="Gene3D" id="1.10.10.60">
    <property type="entry name" value="Homeodomain-like"/>
    <property type="match status" value="1"/>
</dbReference>
<comment type="caution">
    <text evidence="6">The sequence shown here is derived from an EMBL/GenBank/DDBJ whole genome shotgun (WGS) entry which is preliminary data.</text>
</comment>
<dbReference type="InterPro" id="IPR001647">
    <property type="entry name" value="HTH_TetR"/>
</dbReference>
<evidence type="ECO:0000256" key="3">
    <source>
        <dbReference type="ARBA" id="ARBA00023163"/>
    </source>
</evidence>
<gene>
    <name evidence="6" type="ORF">F0A17_05500</name>
</gene>
<dbReference type="Pfam" id="PF00440">
    <property type="entry name" value="TetR_N"/>
    <property type="match status" value="1"/>
</dbReference>
<name>A0A7V7G2D1_9GAMM</name>
<evidence type="ECO:0000259" key="5">
    <source>
        <dbReference type="PROSITE" id="PS50977"/>
    </source>
</evidence>
<evidence type="ECO:0000256" key="1">
    <source>
        <dbReference type="ARBA" id="ARBA00023015"/>
    </source>
</evidence>
<evidence type="ECO:0000313" key="7">
    <source>
        <dbReference type="Proteomes" id="UP000486760"/>
    </source>
</evidence>
<dbReference type="EMBL" id="VTPY01000002">
    <property type="protein sequence ID" value="KAA0013802.1"/>
    <property type="molecule type" value="Genomic_DNA"/>
</dbReference>
<dbReference type="Proteomes" id="UP000486760">
    <property type="component" value="Unassembled WGS sequence"/>
</dbReference>
<dbReference type="PRINTS" id="PR00455">
    <property type="entry name" value="HTHTETR"/>
</dbReference>
<proteinExistence type="predicted"/>
<reference evidence="6 7" key="1">
    <citation type="submission" date="2019-08" db="EMBL/GenBank/DDBJ databases">
        <title>Bioinformatics analysis of the strain L3 and L5.</title>
        <authorList>
            <person name="Li X."/>
        </authorList>
    </citation>
    <scope>NUCLEOTIDE SEQUENCE [LARGE SCALE GENOMIC DNA]</scope>
    <source>
        <strain evidence="6 7">L5</strain>
    </source>
</reference>
<accession>A0A7V7G2D1</accession>
<keyword evidence="3" id="KW-0804">Transcription</keyword>
<dbReference type="PROSITE" id="PS50977">
    <property type="entry name" value="HTH_TETR_2"/>
    <property type="match status" value="1"/>
</dbReference>
<sequence length="220" mass="24909">MPYSTNHKAKSRERILKSAIELFSRKGFEKVSIGQIMKLAKMTHGAFYAHFASKEALYHASVRETLESSRAARLVKGPLSVKHLTELVANCWNLQELERKRKPGPETVLFNEIGNENAEIRTLFEASYLRMKKMLETRLIALSRLKKLPFEPDREVIADKSRVILASLVGAVAIAKSLPGEQERQHILNAAQRNILQMLGVDESELESMLDDVRQEQSPA</sequence>